<comment type="caution">
    <text evidence="11">The sequence shown here is derived from an EMBL/GenBank/DDBJ whole genome shotgun (WGS) entry which is preliminary data.</text>
</comment>
<name>A0A0R1H6I2_9LACO</name>
<evidence type="ECO:0000256" key="5">
    <source>
        <dbReference type="ARBA" id="ARBA00022692"/>
    </source>
</evidence>
<accession>A0A0R1H6I2</accession>
<feature type="transmembrane region" description="Helical" evidence="9">
    <location>
        <begin position="18"/>
        <end position="35"/>
    </location>
</feature>
<comment type="function">
    <text evidence="8">Required for CpsD phosphorylation. Involved in the regulation of capsular polysaccharide biosynthesis. May be part of a complex that directs the coordinated polymerization and export to the cell surface of the capsular polysaccharide.</text>
</comment>
<dbReference type="PANTHER" id="PTHR32309:SF31">
    <property type="entry name" value="CAPSULAR EXOPOLYSACCHARIDE FAMILY"/>
    <property type="match status" value="1"/>
</dbReference>
<dbReference type="OrthoDB" id="2149259at2"/>
<feature type="transmembrane region" description="Helical" evidence="9">
    <location>
        <begin position="173"/>
        <end position="191"/>
    </location>
</feature>
<protein>
    <recommendedName>
        <fullName evidence="3">Capsular polysaccharide biosynthesis protein CpsC</fullName>
    </recommendedName>
</protein>
<dbReference type="PATRIC" id="fig|1423726.3.peg.1090"/>
<evidence type="ECO:0000256" key="9">
    <source>
        <dbReference type="SAM" id="Phobius"/>
    </source>
</evidence>
<keyword evidence="4" id="KW-1003">Cell membrane</keyword>
<organism evidence="11 12">
    <name type="scientific">Loigolactobacillus bifermentans DSM 20003</name>
    <dbReference type="NCBI Taxonomy" id="1423726"/>
    <lineage>
        <taxon>Bacteria</taxon>
        <taxon>Bacillati</taxon>
        <taxon>Bacillota</taxon>
        <taxon>Bacilli</taxon>
        <taxon>Lactobacillales</taxon>
        <taxon>Lactobacillaceae</taxon>
        <taxon>Loigolactobacillus</taxon>
    </lineage>
</organism>
<sequence>MEKQLTFGELIHIFWKKLYLIIILTVIGGAAGFAWSRISYHPVYTASTSFIVFHKNSKKIESDLKAIPTYESILTNRSTLRSVQKKMNKVSGYKGSVSTLSSGITTVTAPNSLIIKVSADAPSAKIAVAMANNSVTVFKTRINHVINAGTVRQLAKADTSNVTKTPTNSKKQLLMGAMIGFAVSILLVLFLERKLLFA</sequence>
<dbReference type="AlphaFoldDB" id="A0A0R1H6I2"/>
<evidence type="ECO:0000256" key="6">
    <source>
        <dbReference type="ARBA" id="ARBA00022989"/>
    </source>
</evidence>
<keyword evidence="7 9" id="KW-0472">Membrane</keyword>
<feature type="domain" description="Polysaccharide chain length determinant N-terminal" evidence="10">
    <location>
        <begin position="4"/>
        <end position="85"/>
    </location>
</feature>
<evidence type="ECO:0000256" key="8">
    <source>
        <dbReference type="ARBA" id="ARBA00045736"/>
    </source>
</evidence>
<evidence type="ECO:0000259" key="10">
    <source>
        <dbReference type="Pfam" id="PF02706"/>
    </source>
</evidence>
<comment type="subcellular location">
    <subcellularLocation>
        <location evidence="1">Cell membrane</location>
        <topology evidence="1">Multi-pass membrane protein</topology>
    </subcellularLocation>
</comment>
<evidence type="ECO:0000313" key="11">
    <source>
        <dbReference type="EMBL" id="KRK40195.1"/>
    </source>
</evidence>
<gene>
    <name evidence="11" type="ORF">FC07_GL001054</name>
</gene>
<dbReference type="EMBL" id="AZDA01000018">
    <property type="protein sequence ID" value="KRK40195.1"/>
    <property type="molecule type" value="Genomic_DNA"/>
</dbReference>
<dbReference type="PANTHER" id="PTHR32309">
    <property type="entry name" value="TYROSINE-PROTEIN KINASE"/>
    <property type="match status" value="1"/>
</dbReference>
<evidence type="ECO:0000256" key="1">
    <source>
        <dbReference type="ARBA" id="ARBA00004651"/>
    </source>
</evidence>
<dbReference type="STRING" id="1423726.FC07_GL001054"/>
<dbReference type="Pfam" id="PF02706">
    <property type="entry name" value="Wzz"/>
    <property type="match status" value="1"/>
</dbReference>
<dbReference type="RefSeq" id="WP_057903712.1">
    <property type="nucleotide sequence ID" value="NZ_AZDA01000018.1"/>
</dbReference>
<evidence type="ECO:0000256" key="7">
    <source>
        <dbReference type="ARBA" id="ARBA00023136"/>
    </source>
</evidence>
<comment type="similarity">
    <text evidence="2">Belongs to the CpsC/CapA family.</text>
</comment>
<dbReference type="Proteomes" id="UP000051461">
    <property type="component" value="Unassembled WGS sequence"/>
</dbReference>
<dbReference type="GO" id="GO:0005886">
    <property type="term" value="C:plasma membrane"/>
    <property type="evidence" value="ECO:0007669"/>
    <property type="project" value="UniProtKB-SubCell"/>
</dbReference>
<proteinExistence type="inferred from homology"/>
<evidence type="ECO:0000256" key="3">
    <source>
        <dbReference type="ARBA" id="ARBA00020739"/>
    </source>
</evidence>
<reference evidence="11 12" key="1">
    <citation type="journal article" date="2015" name="Genome Announc.">
        <title>Expanding the biotechnology potential of lactobacilli through comparative genomics of 213 strains and associated genera.</title>
        <authorList>
            <person name="Sun Z."/>
            <person name="Harris H.M."/>
            <person name="McCann A."/>
            <person name="Guo C."/>
            <person name="Argimon S."/>
            <person name="Zhang W."/>
            <person name="Yang X."/>
            <person name="Jeffery I.B."/>
            <person name="Cooney J.C."/>
            <person name="Kagawa T.F."/>
            <person name="Liu W."/>
            <person name="Song Y."/>
            <person name="Salvetti E."/>
            <person name="Wrobel A."/>
            <person name="Rasinkangas P."/>
            <person name="Parkhill J."/>
            <person name="Rea M.C."/>
            <person name="O'Sullivan O."/>
            <person name="Ritari J."/>
            <person name="Douillard F.P."/>
            <person name="Paul Ross R."/>
            <person name="Yang R."/>
            <person name="Briner A.E."/>
            <person name="Felis G.E."/>
            <person name="de Vos W.M."/>
            <person name="Barrangou R."/>
            <person name="Klaenhammer T.R."/>
            <person name="Caufield P.W."/>
            <person name="Cui Y."/>
            <person name="Zhang H."/>
            <person name="O'Toole P.W."/>
        </authorList>
    </citation>
    <scope>NUCLEOTIDE SEQUENCE [LARGE SCALE GENOMIC DNA]</scope>
    <source>
        <strain evidence="11 12">DSM 20003</strain>
    </source>
</reference>
<evidence type="ECO:0000256" key="2">
    <source>
        <dbReference type="ARBA" id="ARBA00006683"/>
    </source>
</evidence>
<dbReference type="InterPro" id="IPR003856">
    <property type="entry name" value="LPS_length_determ_N"/>
</dbReference>
<evidence type="ECO:0000256" key="4">
    <source>
        <dbReference type="ARBA" id="ARBA00022475"/>
    </source>
</evidence>
<evidence type="ECO:0000313" key="12">
    <source>
        <dbReference type="Proteomes" id="UP000051461"/>
    </source>
</evidence>
<keyword evidence="5 9" id="KW-0812">Transmembrane</keyword>
<dbReference type="InterPro" id="IPR050445">
    <property type="entry name" value="Bact_polysacc_biosynth/exp"/>
</dbReference>
<keyword evidence="6 9" id="KW-1133">Transmembrane helix</keyword>
<keyword evidence="12" id="KW-1185">Reference proteome</keyword>